<comment type="caution">
    <text evidence="6">The sequence shown here is derived from an EMBL/GenBank/DDBJ whole genome shotgun (WGS) entry which is preliminary data.</text>
</comment>
<dbReference type="GO" id="GO:0003676">
    <property type="term" value="F:nucleic acid binding"/>
    <property type="evidence" value="ECO:0007669"/>
    <property type="project" value="InterPro"/>
</dbReference>
<reference evidence="6" key="1">
    <citation type="submission" date="2020-12" db="EMBL/GenBank/DDBJ databases">
        <title>Metabolic potential, ecology and presence of endohyphal bacteria is reflected in genomic diversity of Mucoromycotina.</title>
        <authorList>
            <person name="Muszewska A."/>
            <person name="Okrasinska A."/>
            <person name="Steczkiewicz K."/>
            <person name="Drgas O."/>
            <person name="Orlowska M."/>
            <person name="Perlinska-Lenart U."/>
            <person name="Aleksandrzak-Piekarczyk T."/>
            <person name="Szatraj K."/>
            <person name="Zielenkiewicz U."/>
            <person name="Pilsyk S."/>
            <person name="Malc E."/>
            <person name="Mieczkowski P."/>
            <person name="Kruszewska J.S."/>
            <person name="Biernat P."/>
            <person name="Pawlowska J."/>
        </authorList>
    </citation>
    <scope>NUCLEOTIDE SEQUENCE</scope>
    <source>
        <strain evidence="6">WA0000067209</strain>
    </source>
</reference>
<dbReference type="GO" id="GO:0005739">
    <property type="term" value="C:mitochondrion"/>
    <property type="evidence" value="ECO:0007669"/>
    <property type="project" value="TreeGrafter"/>
</dbReference>
<dbReference type="InterPro" id="IPR012337">
    <property type="entry name" value="RNaseH-like_sf"/>
</dbReference>
<dbReference type="EMBL" id="JAEPQZ010000015">
    <property type="protein sequence ID" value="KAG2173212.1"/>
    <property type="molecule type" value="Genomic_DNA"/>
</dbReference>
<protein>
    <recommendedName>
        <fullName evidence="5">Exonuclease domain-containing protein</fullName>
    </recommendedName>
</protein>
<dbReference type="PANTHER" id="PTHR11046:SF0">
    <property type="entry name" value="OLIGORIBONUCLEASE, MITOCHONDRIAL"/>
    <property type="match status" value="1"/>
</dbReference>
<evidence type="ECO:0000259" key="5">
    <source>
        <dbReference type="SMART" id="SM00479"/>
    </source>
</evidence>
<dbReference type="SUPFAM" id="SSF53098">
    <property type="entry name" value="Ribonuclease H-like"/>
    <property type="match status" value="1"/>
</dbReference>
<dbReference type="AlphaFoldDB" id="A0A8H7U9C0"/>
<dbReference type="InterPro" id="IPR013520">
    <property type="entry name" value="Ribonucl_H"/>
</dbReference>
<evidence type="ECO:0000256" key="1">
    <source>
        <dbReference type="ARBA" id="ARBA00009921"/>
    </source>
</evidence>
<evidence type="ECO:0000256" key="4">
    <source>
        <dbReference type="ARBA" id="ARBA00022839"/>
    </source>
</evidence>
<dbReference type="PANTHER" id="PTHR11046">
    <property type="entry name" value="OLIGORIBONUCLEASE, MITOCHONDRIAL"/>
    <property type="match status" value="1"/>
</dbReference>
<dbReference type="Proteomes" id="UP000654370">
    <property type="component" value="Unassembled WGS sequence"/>
</dbReference>
<dbReference type="InterPro" id="IPR036397">
    <property type="entry name" value="RNaseH_sf"/>
</dbReference>
<comment type="similarity">
    <text evidence="1">Belongs to the oligoribonuclease family.</text>
</comment>
<keyword evidence="7" id="KW-1185">Reference proteome</keyword>
<keyword evidence="4" id="KW-0269">Exonuclease</keyword>
<accession>A0A8H7U9C0</accession>
<dbReference type="Gene3D" id="3.30.420.10">
    <property type="entry name" value="Ribonuclease H-like superfamily/Ribonuclease H"/>
    <property type="match status" value="1"/>
</dbReference>
<dbReference type="GO" id="GO:0000175">
    <property type="term" value="F:3'-5'-RNA exonuclease activity"/>
    <property type="evidence" value="ECO:0007669"/>
    <property type="project" value="InterPro"/>
</dbReference>
<dbReference type="CDD" id="cd06135">
    <property type="entry name" value="Orn"/>
    <property type="match status" value="1"/>
</dbReference>
<name>A0A8H7U9C0_MORIS</name>
<evidence type="ECO:0000313" key="7">
    <source>
        <dbReference type="Proteomes" id="UP000654370"/>
    </source>
</evidence>
<proteinExistence type="inferred from homology"/>
<feature type="domain" description="Exonuclease" evidence="5">
    <location>
        <begin position="4"/>
        <end position="170"/>
    </location>
</feature>
<dbReference type="SMART" id="SM00479">
    <property type="entry name" value="EXOIII"/>
    <property type="match status" value="1"/>
</dbReference>
<evidence type="ECO:0000256" key="2">
    <source>
        <dbReference type="ARBA" id="ARBA00022722"/>
    </source>
</evidence>
<gene>
    <name evidence="6" type="ORF">INT43_004586</name>
</gene>
<dbReference type="OrthoDB" id="270189at2759"/>
<keyword evidence="2" id="KW-0540">Nuclease</keyword>
<organism evidence="6 7">
    <name type="scientific">Mortierella isabellina</name>
    <name type="common">Filamentous fungus</name>
    <name type="synonym">Umbelopsis isabellina</name>
    <dbReference type="NCBI Taxonomy" id="91625"/>
    <lineage>
        <taxon>Eukaryota</taxon>
        <taxon>Fungi</taxon>
        <taxon>Fungi incertae sedis</taxon>
        <taxon>Mucoromycota</taxon>
        <taxon>Mucoromycotina</taxon>
        <taxon>Umbelopsidomycetes</taxon>
        <taxon>Umbelopsidales</taxon>
        <taxon>Umbelopsidaceae</taxon>
        <taxon>Umbelopsis</taxon>
    </lineage>
</organism>
<keyword evidence="3" id="KW-0378">Hydrolase</keyword>
<evidence type="ECO:0000256" key="3">
    <source>
        <dbReference type="ARBA" id="ARBA00022801"/>
    </source>
</evidence>
<sequence>MAQMTGLDVTKDHLIEIAVLITNGDLEIVAKGPELVIHQPKSVMDNMNEWCIQHHGESGLTKQVLESTVTVEHAEAQVLDFVKSHIPEQRIAPLAGNSVHADKRFLEKEMPQLVEHLHYRIVDVSTVKELSRRWYPQVYEGLQKKGAHRALDDIVESIDELKYYREHIFK</sequence>
<dbReference type="Pfam" id="PF00929">
    <property type="entry name" value="RNase_T"/>
    <property type="match status" value="1"/>
</dbReference>
<dbReference type="InterPro" id="IPR022894">
    <property type="entry name" value="Oligoribonuclease"/>
</dbReference>
<dbReference type="FunFam" id="3.30.420.10:FF:000003">
    <property type="entry name" value="Oligoribonuclease"/>
    <property type="match status" value="1"/>
</dbReference>
<evidence type="ECO:0000313" key="6">
    <source>
        <dbReference type="EMBL" id="KAG2173212.1"/>
    </source>
</evidence>
<dbReference type="NCBIfam" id="NF003765">
    <property type="entry name" value="PRK05359.1"/>
    <property type="match status" value="1"/>
</dbReference>